<organism evidence="2 3">
    <name type="scientific">Paraburkholderia fynbosensis</name>
    <dbReference type="NCBI Taxonomy" id="1200993"/>
    <lineage>
        <taxon>Bacteria</taxon>
        <taxon>Pseudomonadati</taxon>
        <taxon>Pseudomonadota</taxon>
        <taxon>Betaproteobacteria</taxon>
        <taxon>Burkholderiales</taxon>
        <taxon>Burkholderiaceae</taxon>
        <taxon>Paraburkholderia</taxon>
    </lineage>
</organism>
<evidence type="ECO:0000313" key="2">
    <source>
        <dbReference type="EMBL" id="CAB3786980.1"/>
    </source>
</evidence>
<name>A0A6J5FUB4_9BURK</name>
<sequence length="84" mass="9581">MNHEPSDPVERADQRRQRTGDGDVKLRPDGAVEQRAHGNMDETMVPKRKEHPDEGPYVPEHDHLDPDLEPETGKQPHAKKDEEA</sequence>
<evidence type="ECO:0000313" key="3">
    <source>
        <dbReference type="Proteomes" id="UP000494252"/>
    </source>
</evidence>
<accession>A0A6J5FUB4</accession>
<dbReference type="EMBL" id="CADIKI010000005">
    <property type="protein sequence ID" value="CAB3786980.1"/>
    <property type="molecule type" value="Genomic_DNA"/>
</dbReference>
<dbReference type="AlphaFoldDB" id="A0A6J5FUB4"/>
<keyword evidence="3" id="KW-1185">Reference proteome</keyword>
<gene>
    <name evidence="2" type="ORF">LMG27177_02116</name>
</gene>
<reference evidence="2 3" key="1">
    <citation type="submission" date="2020-04" db="EMBL/GenBank/DDBJ databases">
        <authorList>
            <person name="De Canck E."/>
        </authorList>
    </citation>
    <scope>NUCLEOTIDE SEQUENCE [LARGE SCALE GENOMIC DNA]</scope>
    <source>
        <strain evidence="2 3">LMG 27177</strain>
    </source>
</reference>
<feature type="region of interest" description="Disordered" evidence="1">
    <location>
        <begin position="1"/>
        <end position="84"/>
    </location>
</feature>
<proteinExistence type="predicted"/>
<protein>
    <submittedName>
        <fullName evidence="2">Uncharacterized protein</fullName>
    </submittedName>
</protein>
<dbReference type="Proteomes" id="UP000494252">
    <property type="component" value="Unassembled WGS sequence"/>
</dbReference>
<evidence type="ECO:0000256" key="1">
    <source>
        <dbReference type="SAM" id="MobiDB-lite"/>
    </source>
</evidence>